<organism evidence="2 3">
    <name type="scientific">Labilibaculum antarcticum</name>
    <dbReference type="NCBI Taxonomy" id="1717717"/>
    <lineage>
        <taxon>Bacteria</taxon>
        <taxon>Pseudomonadati</taxon>
        <taxon>Bacteroidota</taxon>
        <taxon>Bacteroidia</taxon>
        <taxon>Marinilabiliales</taxon>
        <taxon>Marinifilaceae</taxon>
        <taxon>Labilibaculum</taxon>
    </lineage>
</organism>
<reference evidence="2 3" key="1">
    <citation type="journal article" date="2018" name="Mar. Genomics">
        <title>Complete genome sequence of Marinifilaceae bacterium strain SPP2, isolated from the Antarctic marine sediment.</title>
        <authorList>
            <person name="Watanabe M."/>
            <person name="Kojima H."/>
            <person name="Fukui M."/>
        </authorList>
    </citation>
    <scope>NUCLEOTIDE SEQUENCE [LARGE SCALE GENOMIC DNA]</scope>
    <source>
        <strain evidence="2 3">SPP2</strain>
    </source>
</reference>
<evidence type="ECO:0000313" key="3">
    <source>
        <dbReference type="Proteomes" id="UP000218267"/>
    </source>
</evidence>
<evidence type="ECO:0000313" key="2">
    <source>
        <dbReference type="EMBL" id="BAX81136.1"/>
    </source>
</evidence>
<sequence length="68" mass="7810">MTATNAIVRLGNFPDRNNRSKNVILIGSDEKIEWEQTGGELTVTFPKEKPCDFAYCLKIKRKKILKIK</sequence>
<dbReference type="InterPro" id="IPR031919">
    <property type="entry name" value="Fucosidase_C"/>
</dbReference>
<dbReference type="InterPro" id="IPR013780">
    <property type="entry name" value="Glyco_hydro_b"/>
</dbReference>
<feature type="domain" description="Alpha-L-fucosidase C-terminal" evidence="1">
    <location>
        <begin position="5"/>
        <end position="60"/>
    </location>
</feature>
<proteinExistence type="predicted"/>
<gene>
    <name evidence="2" type="ORF">ALGA_2829</name>
</gene>
<dbReference type="EMBL" id="AP018042">
    <property type="protein sequence ID" value="BAX81136.1"/>
    <property type="molecule type" value="Genomic_DNA"/>
</dbReference>
<evidence type="ECO:0000259" key="1">
    <source>
        <dbReference type="Pfam" id="PF16757"/>
    </source>
</evidence>
<dbReference type="Proteomes" id="UP000218267">
    <property type="component" value="Chromosome"/>
</dbReference>
<dbReference type="AlphaFoldDB" id="A0A1Y1CL70"/>
<accession>A0A1Y1CL70</accession>
<dbReference type="RefSeq" id="WP_162845448.1">
    <property type="nucleotide sequence ID" value="NZ_AP018042.1"/>
</dbReference>
<keyword evidence="3" id="KW-1185">Reference proteome</keyword>
<dbReference type="KEGG" id="mbas:ALGA_2829"/>
<reference evidence="3" key="2">
    <citation type="journal article" date="2020" name="Antonie Van Leeuwenhoek">
        <title>Labilibaculum antarcticum sp. nov., a novel facultative anaerobic, psychrotorelant bacterium isolated from marine sediment of Antarctica.</title>
        <authorList>
            <person name="Watanabe M."/>
            <person name="Kojima H."/>
            <person name="Fukui M."/>
        </authorList>
    </citation>
    <scope>NUCLEOTIDE SEQUENCE [LARGE SCALE GENOMIC DNA]</scope>
    <source>
        <strain evidence="3">SPP2</strain>
    </source>
</reference>
<dbReference type="Pfam" id="PF16757">
    <property type="entry name" value="Fucosidase_C"/>
    <property type="match status" value="1"/>
</dbReference>
<dbReference type="Gene3D" id="2.60.40.1180">
    <property type="entry name" value="Golgi alpha-mannosidase II"/>
    <property type="match status" value="1"/>
</dbReference>
<protein>
    <recommendedName>
        <fullName evidence="1">Alpha-L-fucosidase C-terminal domain-containing protein</fullName>
    </recommendedName>
</protein>
<name>A0A1Y1CL70_9BACT</name>